<dbReference type="OrthoDB" id="434092at2759"/>
<keyword evidence="5 10" id="KW-0276">Fatty acid metabolism</keyword>
<keyword evidence="12" id="KW-1185">Reference proteome</keyword>
<dbReference type="GO" id="GO:0034626">
    <property type="term" value="P:fatty acid elongation, polyunsaturated fatty acid"/>
    <property type="evidence" value="ECO:0007669"/>
    <property type="project" value="TreeGrafter"/>
</dbReference>
<evidence type="ECO:0000256" key="6">
    <source>
        <dbReference type="ARBA" id="ARBA00022989"/>
    </source>
</evidence>
<dbReference type="EMBL" id="CABPRJ010000477">
    <property type="protein sequence ID" value="VVC28064.1"/>
    <property type="molecule type" value="Genomic_DNA"/>
</dbReference>
<dbReference type="Proteomes" id="UP000325440">
    <property type="component" value="Unassembled WGS sequence"/>
</dbReference>
<dbReference type="PANTHER" id="PTHR11157:SF103">
    <property type="entry name" value="ELONGATION OF VERY LONG CHAIN FATTY ACIDS PROTEIN"/>
    <property type="match status" value="1"/>
</dbReference>
<feature type="transmembrane region" description="Helical" evidence="10">
    <location>
        <begin position="36"/>
        <end position="57"/>
    </location>
</feature>
<dbReference type="InterPro" id="IPR002076">
    <property type="entry name" value="ELO_fam"/>
</dbReference>
<organism evidence="11 12">
    <name type="scientific">Cinara cedri</name>
    <dbReference type="NCBI Taxonomy" id="506608"/>
    <lineage>
        <taxon>Eukaryota</taxon>
        <taxon>Metazoa</taxon>
        <taxon>Ecdysozoa</taxon>
        <taxon>Arthropoda</taxon>
        <taxon>Hexapoda</taxon>
        <taxon>Insecta</taxon>
        <taxon>Pterygota</taxon>
        <taxon>Neoptera</taxon>
        <taxon>Paraneoptera</taxon>
        <taxon>Hemiptera</taxon>
        <taxon>Sternorrhyncha</taxon>
        <taxon>Aphidomorpha</taxon>
        <taxon>Aphidoidea</taxon>
        <taxon>Aphididae</taxon>
        <taxon>Lachninae</taxon>
        <taxon>Cinara</taxon>
    </lineage>
</organism>
<evidence type="ECO:0000256" key="9">
    <source>
        <dbReference type="ARBA" id="ARBA00023160"/>
    </source>
</evidence>
<proteinExistence type="inferred from homology"/>
<gene>
    <name evidence="11" type="ORF">CINCED_3A010660</name>
</gene>
<dbReference type="Pfam" id="PF01151">
    <property type="entry name" value="ELO"/>
    <property type="match status" value="1"/>
</dbReference>
<dbReference type="PROSITE" id="PS01188">
    <property type="entry name" value="ELO"/>
    <property type="match status" value="1"/>
</dbReference>
<dbReference type="GO" id="GO:0030148">
    <property type="term" value="P:sphingolipid biosynthetic process"/>
    <property type="evidence" value="ECO:0007669"/>
    <property type="project" value="TreeGrafter"/>
</dbReference>
<evidence type="ECO:0000313" key="11">
    <source>
        <dbReference type="EMBL" id="VVC28064.1"/>
    </source>
</evidence>
<dbReference type="AlphaFoldDB" id="A0A5E4M7Q1"/>
<reference evidence="11 12" key="1">
    <citation type="submission" date="2019-08" db="EMBL/GenBank/DDBJ databases">
        <authorList>
            <person name="Alioto T."/>
            <person name="Alioto T."/>
            <person name="Gomez Garrido J."/>
        </authorList>
    </citation>
    <scope>NUCLEOTIDE SEQUENCE [LARGE SCALE GENOMIC DNA]</scope>
</reference>
<evidence type="ECO:0000256" key="1">
    <source>
        <dbReference type="ARBA" id="ARBA00004141"/>
    </source>
</evidence>
<keyword evidence="2 10" id="KW-0444">Lipid biosynthesis</keyword>
<sequence length="280" mass="33600">MANDTQSILSFLQETKYQVLELLDKELVFDEEVDSWFLMSTPWPIISIIVVYLLFVLKIGPNFMKDREPYKLKNIMLCYNIFQTIYNAFILYWLFFTPGSLKYLWNHSCHPIDRNENQFLLHELNKGSWYFFLSKVVDLLDTIFFVLRKKQSQVTFLHVYHHSNMAVTCWAYLRFIKGEQATLPGVINSFIHTVMYFYYFLAALGPQMQPYLWWKKYLTRMQIIQFVIIMVWYVGLLTFNCEFPKVYMCYMAANVGLFLYLFSLFYSKTYAKKPKIVKTN</sequence>
<evidence type="ECO:0000256" key="10">
    <source>
        <dbReference type="RuleBase" id="RU361115"/>
    </source>
</evidence>
<name>A0A5E4M7Q1_9HEMI</name>
<evidence type="ECO:0000256" key="2">
    <source>
        <dbReference type="ARBA" id="ARBA00022516"/>
    </source>
</evidence>
<keyword evidence="6 10" id="KW-1133">Transmembrane helix</keyword>
<feature type="transmembrane region" description="Helical" evidence="10">
    <location>
        <begin position="185"/>
        <end position="205"/>
    </location>
</feature>
<dbReference type="GO" id="GO:0019367">
    <property type="term" value="P:fatty acid elongation, saturated fatty acid"/>
    <property type="evidence" value="ECO:0007669"/>
    <property type="project" value="TreeGrafter"/>
</dbReference>
<comment type="similarity">
    <text evidence="10">Belongs to the ELO family.</text>
</comment>
<evidence type="ECO:0000256" key="4">
    <source>
        <dbReference type="ARBA" id="ARBA00022692"/>
    </source>
</evidence>
<feature type="transmembrane region" description="Helical" evidence="10">
    <location>
        <begin position="77"/>
        <end position="96"/>
    </location>
</feature>
<keyword evidence="9 10" id="KW-0275">Fatty acid biosynthesis</keyword>
<comment type="catalytic activity">
    <reaction evidence="10">
        <text>a very-long-chain acyl-CoA + malonyl-CoA + H(+) = a very-long-chain 3-oxoacyl-CoA + CO2 + CoA</text>
        <dbReference type="Rhea" id="RHEA:32727"/>
        <dbReference type="ChEBI" id="CHEBI:15378"/>
        <dbReference type="ChEBI" id="CHEBI:16526"/>
        <dbReference type="ChEBI" id="CHEBI:57287"/>
        <dbReference type="ChEBI" id="CHEBI:57384"/>
        <dbReference type="ChEBI" id="CHEBI:90725"/>
        <dbReference type="ChEBI" id="CHEBI:90736"/>
        <dbReference type="EC" id="2.3.1.199"/>
    </reaction>
</comment>
<evidence type="ECO:0000313" key="12">
    <source>
        <dbReference type="Proteomes" id="UP000325440"/>
    </source>
</evidence>
<keyword evidence="4 10" id="KW-0812">Transmembrane</keyword>
<keyword evidence="7 10" id="KW-0443">Lipid metabolism</keyword>
<comment type="subcellular location">
    <subcellularLocation>
        <location evidence="1">Membrane</location>
        <topology evidence="1">Multi-pass membrane protein</topology>
    </subcellularLocation>
</comment>
<dbReference type="GO" id="GO:0005789">
    <property type="term" value="C:endoplasmic reticulum membrane"/>
    <property type="evidence" value="ECO:0007669"/>
    <property type="project" value="TreeGrafter"/>
</dbReference>
<dbReference type="GO" id="GO:0009922">
    <property type="term" value="F:fatty acid elongase activity"/>
    <property type="evidence" value="ECO:0007669"/>
    <property type="project" value="UniProtKB-EC"/>
</dbReference>
<dbReference type="PANTHER" id="PTHR11157">
    <property type="entry name" value="FATTY ACID ACYL TRANSFERASE-RELATED"/>
    <property type="match status" value="1"/>
</dbReference>
<dbReference type="GO" id="GO:0034625">
    <property type="term" value="P:fatty acid elongation, monounsaturated fatty acid"/>
    <property type="evidence" value="ECO:0007669"/>
    <property type="project" value="TreeGrafter"/>
</dbReference>
<dbReference type="InterPro" id="IPR030457">
    <property type="entry name" value="ELO_CS"/>
</dbReference>
<evidence type="ECO:0000256" key="3">
    <source>
        <dbReference type="ARBA" id="ARBA00022679"/>
    </source>
</evidence>
<keyword evidence="3 10" id="KW-0808">Transferase</keyword>
<accession>A0A5E4M7Q1</accession>
<evidence type="ECO:0000256" key="8">
    <source>
        <dbReference type="ARBA" id="ARBA00023136"/>
    </source>
</evidence>
<evidence type="ECO:0000256" key="5">
    <source>
        <dbReference type="ARBA" id="ARBA00022832"/>
    </source>
</evidence>
<feature type="transmembrane region" description="Helical" evidence="10">
    <location>
        <begin position="129"/>
        <end position="147"/>
    </location>
</feature>
<feature type="transmembrane region" description="Helical" evidence="10">
    <location>
        <begin position="217"/>
        <end position="239"/>
    </location>
</feature>
<dbReference type="EC" id="2.3.1.199" evidence="10"/>
<feature type="transmembrane region" description="Helical" evidence="10">
    <location>
        <begin position="245"/>
        <end position="266"/>
    </location>
</feature>
<evidence type="ECO:0000256" key="7">
    <source>
        <dbReference type="ARBA" id="ARBA00023098"/>
    </source>
</evidence>
<protein>
    <recommendedName>
        <fullName evidence="10">Elongation of very long chain fatty acids protein</fullName>
        <ecNumber evidence="10">2.3.1.199</ecNumber>
    </recommendedName>
    <alternativeName>
        <fullName evidence="10">Very-long-chain 3-oxoacyl-CoA synthase</fullName>
    </alternativeName>
</protein>
<keyword evidence="8 10" id="KW-0472">Membrane</keyword>
<dbReference type="GO" id="GO:0042761">
    <property type="term" value="P:very long-chain fatty acid biosynthetic process"/>
    <property type="evidence" value="ECO:0007669"/>
    <property type="project" value="TreeGrafter"/>
</dbReference>